<dbReference type="GO" id="GO:0005886">
    <property type="term" value="C:plasma membrane"/>
    <property type="evidence" value="ECO:0007669"/>
    <property type="project" value="TreeGrafter"/>
</dbReference>
<organism evidence="8 9">
    <name type="scientific">Meganyctiphanes norvegica</name>
    <name type="common">Northern krill</name>
    <name type="synonym">Thysanopoda norvegica</name>
    <dbReference type="NCBI Taxonomy" id="48144"/>
    <lineage>
        <taxon>Eukaryota</taxon>
        <taxon>Metazoa</taxon>
        <taxon>Ecdysozoa</taxon>
        <taxon>Arthropoda</taxon>
        <taxon>Crustacea</taxon>
        <taxon>Multicrustacea</taxon>
        <taxon>Malacostraca</taxon>
        <taxon>Eumalacostraca</taxon>
        <taxon>Eucarida</taxon>
        <taxon>Euphausiacea</taxon>
        <taxon>Euphausiidae</taxon>
        <taxon>Meganyctiphanes</taxon>
    </lineage>
</organism>
<dbReference type="PANTHER" id="PTHR46877">
    <property type="entry name" value="EPH RECEPTOR A5"/>
    <property type="match status" value="1"/>
</dbReference>
<keyword evidence="3" id="KW-0547">Nucleotide-binding</keyword>
<dbReference type="PANTHER" id="PTHR46877:SF14">
    <property type="entry name" value="RECEPTOR PROTEIN-TYROSINE KINASE"/>
    <property type="match status" value="1"/>
</dbReference>
<accession>A0AAV2PMD7</accession>
<evidence type="ECO:0000256" key="1">
    <source>
        <dbReference type="ARBA" id="ARBA00004167"/>
    </source>
</evidence>
<dbReference type="InterPro" id="IPR050449">
    <property type="entry name" value="Ephrin_rcpt_TKs"/>
</dbReference>
<dbReference type="SUPFAM" id="SSF49265">
    <property type="entry name" value="Fibronectin type III"/>
    <property type="match status" value="1"/>
</dbReference>
<feature type="non-terminal residue" evidence="8">
    <location>
        <position position="1"/>
    </location>
</feature>
<keyword evidence="2" id="KW-0812">Transmembrane</keyword>
<name>A0AAV2PMD7_MEGNR</name>
<dbReference type="InterPro" id="IPR013783">
    <property type="entry name" value="Ig-like_fold"/>
</dbReference>
<dbReference type="AlphaFoldDB" id="A0AAV2PMD7"/>
<evidence type="ECO:0000256" key="6">
    <source>
        <dbReference type="ARBA" id="ARBA00023136"/>
    </source>
</evidence>
<sequence length="305" mass="34791">VQSLKARVYTSPLYGTLTVEVEVASKVVLPFKAYYVNYKQADHDVDLNESKDPCTDDGWSTLEFTPRKSGRGENTTTTESFKIINLAPYTRYAVYVKTYSLSFSESRAQSELLYAITSPFNPSEPQHVRWSAINSSALLIVWDPPKRPNGNISHYLVTLELEVQSRSLPSSLHFCDDHTRAYIDERMKSLQKVAIKSELQREHVRSSLAAQARMDMWKSEQCEAESILKRVCCPCPAGGGGQEVSLDAAEEEDAIDDENELQGQIEFEDFLIDNVYYRKITREKRDKTFTTITNETPMTRFLQNK</sequence>
<gene>
    <name evidence="8" type="ORF">MNOR_LOCUS2042</name>
</gene>
<comment type="caution">
    <text evidence="8">The sequence shown here is derived from an EMBL/GenBank/DDBJ whole genome shotgun (WGS) entry which is preliminary data.</text>
</comment>
<evidence type="ECO:0000256" key="7">
    <source>
        <dbReference type="ARBA" id="ARBA00023170"/>
    </source>
</evidence>
<dbReference type="Proteomes" id="UP001497623">
    <property type="component" value="Unassembled WGS sequence"/>
</dbReference>
<dbReference type="Gene3D" id="2.60.40.10">
    <property type="entry name" value="Immunoglobulins"/>
    <property type="match status" value="2"/>
</dbReference>
<reference evidence="8 9" key="1">
    <citation type="submission" date="2024-05" db="EMBL/GenBank/DDBJ databases">
        <authorList>
            <person name="Wallberg A."/>
        </authorList>
    </citation>
    <scope>NUCLEOTIDE SEQUENCE [LARGE SCALE GENOMIC DNA]</scope>
</reference>
<keyword evidence="5" id="KW-1133">Transmembrane helix</keyword>
<proteinExistence type="predicted"/>
<feature type="non-terminal residue" evidence="8">
    <location>
        <position position="305"/>
    </location>
</feature>
<dbReference type="InterPro" id="IPR036116">
    <property type="entry name" value="FN3_sf"/>
</dbReference>
<evidence type="ECO:0000256" key="2">
    <source>
        <dbReference type="ARBA" id="ARBA00022692"/>
    </source>
</evidence>
<evidence type="ECO:0000256" key="3">
    <source>
        <dbReference type="ARBA" id="ARBA00022741"/>
    </source>
</evidence>
<evidence type="ECO:0000313" key="9">
    <source>
        <dbReference type="Proteomes" id="UP001497623"/>
    </source>
</evidence>
<evidence type="ECO:0000256" key="4">
    <source>
        <dbReference type="ARBA" id="ARBA00022840"/>
    </source>
</evidence>
<dbReference type="GO" id="GO:0005524">
    <property type="term" value="F:ATP binding"/>
    <property type="evidence" value="ECO:0007669"/>
    <property type="project" value="UniProtKB-KW"/>
</dbReference>
<evidence type="ECO:0000313" key="8">
    <source>
        <dbReference type="EMBL" id="CAL4061292.1"/>
    </source>
</evidence>
<dbReference type="CDD" id="cd00063">
    <property type="entry name" value="FN3"/>
    <property type="match status" value="1"/>
</dbReference>
<protein>
    <recommendedName>
        <fullName evidence="10">Fibronectin type-III domain-containing protein</fullName>
    </recommendedName>
</protein>
<keyword evidence="4" id="KW-0067">ATP-binding</keyword>
<keyword evidence="6" id="KW-0472">Membrane</keyword>
<evidence type="ECO:0000256" key="5">
    <source>
        <dbReference type="ARBA" id="ARBA00022989"/>
    </source>
</evidence>
<keyword evidence="9" id="KW-1185">Reference proteome</keyword>
<evidence type="ECO:0008006" key="10">
    <source>
        <dbReference type="Google" id="ProtNLM"/>
    </source>
</evidence>
<dbReference type="InterPro" id="IPR003961">
    <property type="entry name" value="FN3_dom"/>
</dbReference>
<keyword evidence="7" id="KW-0675">Receptor</keyword>
<dbReference type="EMBL" id="CAXKWB010000588">
    <property type="protein sequence ID" value="CAL4061292.1"/>
    <property type="molecule type" value="Genomic_DNA"/>
</dbReference>
<comment type="subcellular location">
    <subcellularLocation>
        <location evidence="1">Membrane</location>
        <topology evidence="1">Single-pass membrane protein</topology>
    </subcellularLocation>
</comment>